<dbReference type="RefSeq" id="WP_143781769.1">
    <property type="nucleotide sequence ID" value="NZ_CP041616.1"/>
</dbReference>
<keyword evidence="1" id="KW-1133">Transmembrane helix</keyword>
<dbReference type="EMBL" id="CP041616">
    <property type="protein sequence ID" value="QDO87111.1"/>
    <property type="molecule type" value="Genomic_DNA"/>
</dbReference>
<feature type="transmembrane region" description="Helical" evidence="1">
    <location>
        <begin position="29"/>
        <end position="47"/>
    </location>
</feature>
<gene>
    <name evidence="2" type="ORF">FNH13_01210</name>
</gene>
<reference evidence="2 3" key="1">
    <citation type="submission" date="2019-07" db="EMBL/GenBank/DDBJ databases">
        <title>complete genome sequencing of Ornithinimicrobium sp. H23M54.</title>
        <authorList>
            <person name="Bae J.-W."/>
            <person name="Lee S.-Y."/>
        </authorList>
    </citation>
    <scope>NUCLEOTIDE SEQUENCE [LARGE SCALE GENOMIC DNA]</scope>
    <source>
        <strain evidence="2 3">H23M54</strain>
    </source>
</reference>
<dbReference type="AlphaFoldDB" id="A0A516G6F1"/>
<evidence type="ECO:0000256" key="1">
    <source>
        <dbReference type="SAM" id="Phobius"/>
    </source>
</evidence>
<evidence type="ECO:0000313" key="2">
    <source>
        <dbReference type="EMBL" id="QDO87111.1"/>
    </source>
</evidence>
<dbReference type="KEGG" id="orz:FNH13_01210"/>
<accession>A0A516G6F1</accession>
<name>A0A516G6F1_9MICO</name>
<evidence type="ECO:0000313" key="3">
    <source>
        <dbReference type="Proteomes" id="UP000315395"/>
    </source>
</evidence>
<keyword evidence="1" id="KW-0812">Transmembrane</keyword>
<dbReference type="OrthoDB" id="4872368at2"/>
<keyword evidence="3" id="KW-1185">Reference proteome</keyword>
<proteinExistence type="predicted"/>
<organism evidence="2 3">
    <name type="scientific">Ornithinimicrobium ciconiae</name>
    <dbReference type="NCBI Taxonomy" id="2594265"/>
    <lineage>
        <taxon>Bacteria</taxon>
        <taxon>Bacillati</taxon>
        <taxon>Actinomycetota</taxon>
        <taxon>Actinomycetes</taxon>
        <taxon>Micrococcales</taxon>
        <taxon>Ornithinimicrobiaceae</taxon>
        <taxon>Ornithinimicrobium</taxon>
    </lineage>
</organism>
<keyword evidence="1" id="KW-0472">Membrane</keyword>
<protein>
    <submittedName>
        <fullName evidence="2">Uncharacterized protein</fullName>
    </submittedName>
</protein>
<sequence length="129" mass="13714">MRRELLVAVALAAGLTVVAVIGAALQWWWLVVAAVMVLLSATFLAAVDADRRVRALRPFVKQAVHQAAGETVQEQAPGLTATDVIGAVQVLQAQYTGRMDRMQASLEHAVAQLRAEGETGQSIAPDDQA</sequence>
<dbReference type="Proteomes" id="UP000315395">
    <property type="component" value="Chromosome"/>
</dbReference>